<evidence type="ECO:0000256" key="2">
    <source>
        <dbReference type="ARBA" id="ARBA00022729"/>
    </source>
</evidence>
<keyword evidence="2 4" id="KW-0732">Signal</keyword>
<feature type="chain" id="PRO_5038491144" evidence="4">
    <location>
        <begin position="30"/>
        <end position="515"/>
    </location>
</feature>
<dbReference type="RefSeq" id="WP_012085184.1">
    <property type="nucleotide sequence ID" value="NZ_JACHVY010000001.1"/>
</dbReference>
<reference evidence="6 7" key="2">
    <citation type="submission" date="2020-08" db="EMBL/GenBank/DDBJ databases">
        <authorList>
            <person name="Partida-Martinez L."/>
            <person name="Huntemann M."/>
            <person name="Clum A."/>
            <person name="Wang J."/>
            <person name="Palaniappan K."/>
            <person name="Ritter S."/>
            <person name="Chen I.-M."/>
            <person name="Stamatis D."/>
            <person name="Reddy T."/>
            <person name="O'Malley R."/>
            <person name="Daum C."/>
            <person name="Shapiro N."/>
            <person name="Ivanova N."/>
            <person name="Kyrpides N."/>
            <person name="Woyke T."/>
        </authorList>
    </citation>
    <scope>NUCLEOTIDE SEQUENCE [LARGE SCALE GENOMIC DNA]</scope>
    <source>
        <strain evidence="6 7">AS2.23</strain>
    </source>
</reference>
<evidence type="ECO:0000313" key="7">
    <source>
        <dbReference type="Proteomes" id="UP000533269"/>
    </source>
</evidence>
<comment type="similarity">
    <text evidence="1">Belongs to the peptidase S33 family.</text>
</comment>
<dbReference type="PANTHER" id="PTHR43248">
    <property type="entry name" value="2-SUCCINYL-6-HYDROXY-2,4-CYCLOHEXADIENE-1-CARBOXYLATE SYNTHASE"/>
    <property type="match status" value="1"/>
</dbReference>
<evidence type="ECO:0000259" key="5">
    <source>
        <dbReference type="Pfam" id="PF08386"/>
    </source>
</evidence>
<dbReference type="InterPro" id="IPR051601">
    <property type="entry name" value="Serine_prot/Carboxylest_S33"/>
</dbReference>
<dbReference type="Proteomes" id="UP000533269">
    <property type="component" value="Unassembled WGS sequence"/>
</dbReference>
<dbReference type="Pfam" id="PF08386">
    <property type="entry name" value="Abhydrolase_4"/>
    <property type="match status" value="1"/>
</dbReference>
<evidence type="ECO:0000313" key="6">
    <source>
        <dbReference type="EMBL" id="MBB2900874.1"/>
    </source>
</evidence>
<dbReference type="EMBL" id="JACHVY010000001">
    <property type="protein sequence ID" value="MBB2900874.1"/>
    <property type="molecule type" value="Genomic_DNA"/>
</dbReference>
<accession>A0A7W4XX59</accession>
<dbReference type="Gene3D" id="3.40.50.1820">
    <property type="entry name" value="alpha/beta hydrolase"/>
    <property type="match status" value="1"/>
</dbReference>
<evidence type="ECO:0000256" key="3">
    <source>
        <dbReference type="ARBA" id="ARBA00022801"/>
    </source>
</evidence>
<name>A0A7W4XX59_KINRA</name>
<dbReference type="AlphaFoldDB" id="A0A7W4XX59"/>
<dbReference type="SUPFAM" id="SSF53474">
    <property type="entry name" value="alpha/beta-Hydrolases"/>
    <property type="match status" value="1"/>
</dbReference>
<gene>
    <name evidence="6" type="ORF">FHR75_001662</name>
</gene>
<sequence length="515" mass="53446">MRTRRRPVPRRWVAAPLAALVLSGCSVFGGSSPDPSPVGTASAVEGEAATDPALAAFYGQDLQWADCSGGFECSRLTVPVDYARPAGETLSLALVRLRTSATGDDRLGSLVLNPGGPGASGVEYARAAEGVTSQTVRDHFDVVGFDPRGVGASAPLRCLPDAAVDEFLATDPTPDDAGEVQALDERVTALGEGCAAAGALAAHVDTRSVARDVDVLRAALGDDKLNYLGKSYGTYLGAWYAELFPQRVGRFVLDGVLDPALSSEEVNAGQAAGFEVALRSYVQGCLGDDDCPLTGGVDDGVAQVRAFLASLDARPLPTSTGRDLVQGLGYLGLAYPLYAQALWPQLSEALTSAFAGDGTAMLALADAYAHRGADGTYLDNSSTVIYAVNCLDRDDAETLPQVQDTVARFEAASPTFGPFLAWGSLACTNWPVPPVGEVRAVRAEGAGPILVVGTTRDPATPYPWAENLARELSSGRLLTYDGDGHTAYGTGSGCVDTAVDTYLVAGVEPDEGTTC</sequence>
<reference evidence="6 7" key="1">
    <citation type="submission" date="2020-08" db="EMBL/GenBank/DDBJ databases">
        <title>The Agave Microbiome: Exploring the role of microbial communities in plant adaptations to desert environments.</title>
        <authorList>
            <person name="Partida-Martinez L.P."/>
        </authorList>
    </citation>
    <scope>NUCLEOTIDE SEQUENCE [LARGE SCALE GENOMIC DNA]</scope>
    <source>
        <strain evidence="6 7">AS2.23</strain>
    </source>
</reference>
<dbReference type="ESTHER" id="kinra-q412z7">
    <property type="family name" value="Tiancimycin-TnmK-Tripeptidase-HIP"/>
</dbReference>
<dbReference type="PANTHER" id="PTHR43248:SF29">
    <property type="entry name" value="TRIPEPTIDYL AMINOPEPTIDASE"/>
    <property type="match status" value="1"/>
</dbReference>
<evidence type="ECO:0000256" key="1">
    <source>
        <dbReference type="ARBA" id="ARBA00010088"/>
    </source>
</evidence>
<keyword evidence="3" id="KW-0378">Hydrolase</keyword>
<dbReference type="GO" id="GO:0016787">
    <property type="term" value="F:hydrolase activity"/>
    <property type="evidence" value="ECO:0007669"/>
    <property type="project" value="UniProtKB-KW"/>
</dbReference>
<dbReference type="InterPro" id="IPR013595">
    <property type="entry name" value="Pept_S33_TAP-like_C"/>
</dbReference>
<protein>
    <submittedName>
        <fullName evidence="6">Pimeloyl-ACP methyl ester carboxylesterase</fullName>
    </submittedName>
</protein>
<evidence type="ECO:0000256" key="4">
    <source>
        <dbReference type="SAM" id="SignalP"/>
    </source>
</evidence>
<feature type="domain" description="Peptidase S33 tripeptidyl aminopeptidase-like C-terminal" evidence="5">
    <location>
        <begin position="413"/>
        <end position="515"/>
    </location>
</feature>
<proteinExistence type="inferred from homology"/>
<feature type="signal peptide" evidence="4">
    <location>
        <begin position="1"/>
        <end position="29"/>
    </location>
</feature>
<organism evidence="6 7">
    <name type="scientific">Kineococcus radiotolerans</name>
    <dbReference type="NCBI Taxonomy" id="131568"/>
    <lineage>
        <taxon>Bacteria</taxon>
        <taxon>Bacillati</taxon>
        <taxon>Actinomycetota</taxon>
        <taxon>Actinomycetes</taxon>
        <taxon>Kineosporiales</taxon>
        <taxon>Kineosporiaceae</taxon>
        <taxon>Kineococcus</taxon>
    </lineage>
</organism>
<comment type="caution">
    <text evidence="6">The sequence shown here is derived from an EMBL/GenBank/DDBJ whole genome shotgun (WGS) entry which is preliminary data.</text>
</comment>
<dbReference type="OMA" id="LNCAYWP"/>
<dbReference type="InterPro" id="IPR029058">
    <property type="entry name" value="AB_hydrolase_fold"/>
</dbReference>
<dbReference type="PROSITE" id="PS51257">
    <property type="entry name" value="PROKAR_LIPOPROTEIN"/>
    <property type="match status" value="1"/>
</dbReference>